<dbReference type="InterPro" id="IPR057670">
    <property type="entry name" value="SH3_retrovirus"/>
</dbReference>
<dbReference type="InterPro" id="IPR013103">
    <property type="entry name" value="RVT_2"/>
</dbReference>
<proteinExistence type="predicted"/>
<reference evidence="4" key="1">
    <citation type="journal article" date="2019" name="Sci. Rep.">
        <title>Draft genome of Tanacetum cinerariifolium, the natural source of mosquito coil.</title>
        <authorList>
            <person name="Yamashiro T."/>
            <person name="Shiraishi A."/>
            <person name="Satake H."/>
            <person name="Nakayama K."/>
        </authorList>
    </citation>
    <scope>NUCLEOTIDE SEQUENCE</scope>
</reference>
<protein>
    <submittedName>
        <fullName evidence="4">Integrase, catalytic region, zinc finger, CCHC-type, peptidase aspartic, catalytic</fullName>
    </submittedName>
</protein>
<evidence type="ECO:0000259" key="2">
    <source>
        <dbReference type="Pfam" id="PF07727"/>
    </source>
</evidence>
<feature type="region of interest" description="Disordered" evidence="1">
    <location>
        <begin position="599"/>
        <end position="622"/>
    </location>
</feature>
<evidence type="ECO:0000256" key="1">
    <source>
        <dbReference type="SAM" id="MobiDB-lite"/>
    </source>
</evidence>
<gene>
    <name evidence="4" type="ORF">Tci_054831</name>
</gene>
<comment type="caution">
    <text evidence="4">The sequence shown here is derived from an EMBL/GenBank/DDBJ whole genome shotgun (WGS) entry which is preliminary data.</text>
</comment>
<dbReference type="AlphaFoldDB" id="A0A6L2N9H4"/>
<evidence type="ECO:0000259" key="3">
    <source>
        <dbReference type="Pfam" id="PF25597"/>
    </source>
</evidence>
<feature type="domain" description="Reverse transcriptase Ty1/copia-type" evidence="2">
    <location>
        <begin position="475"/>
        <end position="540"/>
    </location>
</feature>
<feature type="domain" description="Retroviral polymerase SH3-like" evidence="3">
    <location>
        <begin position="363"/>
        <end position="418"/>
    </location>
</feature>
<name>A0A6L2N9H4_TANCI</name>
<dbReference type="Pfam" id="PF07727">
    <property type="entry name" value="RVT_2"/>
    <property type="match status" value="1"/>
</dbReference>
<organism evidence="4">
    <name type="scientific">Tanacetum cinerariifolium</name>
    <name type="common">Dalmatian daisy</name>
    <name type="synonym">Chrysanthemum cinerariifolium</name>
    <dbReference type="NCBI Taxonomy" id="118510"/>
    <lineage>
        <taxon>Eukaryota</taxon>
        <taxon>Viridiplantae</taxon>
        <taxon>Streptophyta</taxon>
        <taxon>Embryophyta</taxon>
        <taxon>Tracheophyta</taxon>
        <taxon>Spermatophyta</taxon>
        <taxon>Magnoliopsida</taxon>
        <taxon>eudicotyledons</taxon>
        <taxon>Gunneridae</taxon>
        <taxon>Pentapetalae</taxon>
        <taxon>asterids</taxon>
        <taxon>campanulids</taxon>
        <taxon>Asterales</taxon>
        <taxon>Asteraceae</taxon>
        <taxon>Asteroideae</taxon>
        <taxon>Anthemideae</taxon>
        <taxon>Anthemidinae</taxon>
        <taxon>Tanacetum</taxon>
    </lineage>
</organism>
<dbReference type="EMBL" id="BKCJ010008562">
    <property type="protein sequence ID" value="GEU82853.1"/>
    <property type="molecule type" value="Genomic_DNA"/>
</dbReference>
<evidence type="ECO:0000313" key="4">
    <source>
        <dbReference type="EMBL" id="GEU82853.1"/>
    </source>
</evidence>
<dbReference type="Pfam" id="PF25597">
    <property type="entry name" value="SH3_retrovirus"/>
    <property type="match status" value="1"/>
</dbReference>
<sequence length="622" mass="70534">MNTLAEHIMNDSWASFIRLLIKGKKHGMMMLNSIDIGLQVYPIVEENGQTRLKKYSKLTEEQKLQDDFDVQATNIILHGLPPDVKLKLAKSLYTTNYDQLYAYLNQHERHAQEGEDLIDCINKALAFTYVVASRNKGIGTNSRGTNAAGQPHVVKCYKYQGEGHMVRQCTYPKRPRNFVWFKEKLLLVKAQEADVISEVPYSDSYPNDMINHDVQEMSYFEQTHIVDFPYNEINNDSNIIPYSQYLQETQNTCSQDTNSSAPNDLLVLSLFEQMTDHVANLDKENQTNKMVNESLTAELERYKELVAIFEQRQNEIDTLKETLSNNVKEKEYLSTTLNVFKTESKEKESKEPDLSYLHAFGALCYPTNNSEDLGKLKSKVDIGIFVGYAPEKKAFQIYNKRTRMITETIHVDFDELTTMASKQFSSGPGPKLLTLRTISSRLVQNIPSLTSALEPVVSTGTPSSTLIHQDAPSTTFSTHMNMVVDQMDVKIAFFNGILREEVYVSQLDGFVDPENSNHVYKLNKAIYRFKQALRAWHDLLLSIQHYSSEEKAKTYYLNFLSLKSLSFPKPLNVIMIRCGAELFLEAEELLLPLAGAEEGSAPVSFSSGGRGVLQTKDASGES</sequence>
<accession>A0A6L2N9H4</accession>